<protein>
    <submittedName>
        <fullName evidence="8">RNA polymerase, sigma subunit, ECF family</fullName>
    </submittedName>
</protein>
<gene>
    <name evidence="8" type="ORF">SAMN06295879_0303</name>
</gene>
<dbReference type="GO" id="GO:0006352">
    <property type="term" value="P:DNA-templated transcription initiation"/>
    <property type="evidence" value="ECO:0007669"/>
    <property type="project" value="InterPro"/>
</dbReference>
<dbReference type="GO" id="GO:0016987">
    <property type="term" value="F:sigma factor activity"/>
    <property type="evidence" value="ECO:0007669"/>
    <property type="project" value="UniProtKB-KW"/>
</dbReference>
<dbReference type="Gene3D" id="1.10.1740.10">
    <property type="match status" value="1"/>
</dbReference>
<evidence type="ECO:0000256" key="1">
    <source>
        <dbReference type="ARBA" id="ARBA00010641"/>
    </source>
</evidence>
<evidence type="ECO:0000256" key="4">
    <source>
        <dbReference type="ARBA" id="ARBA00023125"/>
    </source>
</evidence>
<dbReference type="Pfam" id="PF08281">
    <property type="entry name" value="Sigma70_r4_2"/>
    <property type="match status" value="1"/>
</dbReference>
<dbReference type="InterPro" id="IPR013324">
    <property type="entry name" value="RNA_pol_sigma_r3/r4-like"/>
</dbReference>
<dbReference type="SUPFAM" id="SSF88659">
    <property type="entry name" value="Sigma3 and sigma4 domains of RNA polymerase sigma factors"/>
    <property type="match status" value="1"/>
</dbReference>
<keyword evidence="3" id="KW-0731">Sigma factor</keyword>
<dbReference type="NCBIfam" id="TIGR02937">
    <property type="entry name" value="sigma70-ECF"/>
    <property type="match status" value="1"/>
</dbReference>
<evidence type="ECO:0000313" key="8">
    <source>
        <dbReference type="EMBL" id="SKA81265.1"/>
    </source>
</evidence>
<dbReference type="InterPro" id="IPR013249">
    <property type="entry name" value="RNA_pol_sigma70_r4_t2"/>
</dbReference>
<dbReference type="EMBL" id="FUYG01000001">
    <property type="protein sequence ID" value="SKA81265.1"/>
    <property type="molecule type" value="Genomic_DNA"/>
</dbReference>
<accession>A0A1T4WWK8</accession>
<keyword evidence="4" id="KW-0238">DNA-binding</keyword>
<keyword evidence="5" id="KW-0804">Transcription</keyword>
<dbReference type="PANTHER" id="PTHR43133:SF8">
    <property type="entry name" value="RNA POLYMERASE SIGMA FACTOR HI_1459-RELATED"/>
    <property type="match status" value="1"/>
</dbReference>
<dbReference type="InterPro" id="IPR036388">
    <property type="entry name" value="WH-like_DNA-bd_sf"/>
</dbReference>
<dbReference type="SUPFAM" id="SSF88946">
    <property type="entry name" value="Sigma2 domain of RNA polymerase sigma factors"/>
    <property type="match status" value="1"/>
</dbReference>
<evidence type="ECO:0000313" key="9">
    <source>
        <dbReference type="Proteomes" id="UP000189735"/>
    </source>
</evidence>
<name>A0A1T4WWK8_9MICO</name>
<evidence type="ECO:0000259" key="7">
    <source>
        <dbReference type="Pfam" id="PF08281"/>
    </source>
</evidence>
<dbReference type="InterPro" id="IPR007627">
    <property type="entry name" value="RNA_pol_sigma70_r2"/>
</dbReference>
<feature type="domain" description="RNA polymerase sigma-70 region 2" evidence="6">
    <location>
        <begin position="43"/>
        <end position="112"/>
    </location>
</feature>
<dbReference type="GO" id="GO:0003677">
    <property type="term" value="F:DNA binding"/>
    <property type="evidence" value="ECO:0007669"/>
    <property type="project" value="UniProtKB-KW"/>
</dbReference>
<dbReference type="InterPro" id="IPR039425">
    <property type="entry name" value="RNA_pol_sigma-70-like"/>
</dbReference>
<organism evidence="8 9">
    <name type="scientific">Agreia bicolorata</name>
    <dbReference type="NCBI Taxonomy" id="110935"/>
    <lineage>
        <taxon>Bacteria</taxon>
        <taxon>Bacillati</taxon>
        <taxon>Actinomycetota</taxon>
        <taxon>Actinomycetes</taxon>
        <taxon>Micrococcales</taxon>
        <taxon>Microbacteriaceae</taxon>
        <taxon>Agreia</taxon>
    </lineage>
</organism>
<dbReference type="InterPro" id="IPR013325">
    <property type="entry name" value="RNA_pol_sigma_r2"/>
</dbReference>
<evidence type="ECO:0000256" key="3">
    <source>
        <dbReference type="ARBA" id="ARBA00023082"/>
    </source>
</evidence>
<evidence type="ECO:0000256" key="5">
    <source>
        <dbReference type="ARBA" id="ARBA00023163"/>
    </source>
</evidence>
<reference evidence="9" key="1">
    <citation type="submission" date="2017-02" db="EMBL/GenBank/DDBJ databases">
        <authorList>
            <person name="Varghese N."/>
            <person name="Submissions S."/>
        </authorList>
    </citation>
    <scope>NUCLEOTIDE SEQUENCE [LARGE SCALE GENOMIC DNA]</scope>
    <source>
        <strain evidence="9">VKM Ac-2052</strain>
    </source>
</reference>
<dbReference type="Gene3D" id="1.10.10.10">
    <property type="entry name" value="Winged helix-like DNA-binding domain superfamily/Winged helix DNA-binding domain"/>
    <property type="match status" value="1"/>
</dbReference>
<dbReference type="Proteomes" id="UP000189735">
    <property type="component" value="Unassembled WGS sequence"/>
</dbReference>
<dbReference type="AlphaFoldDB" id="A0A1T4WWK8"/>
<evidence type="ECO:0000259" key="6">
    <source>
        <dbReference type="Pfam" id="PF04542"/>
    </source>
</evidence>
<comment type="similarity">
    <text evidence="1">Belongs to the sigma-70 factor family. ECF subfamily.</text>
</comment>
<dbReference type="Pfam" id="PF04542">
    <property type="entry name" value="Sigma70_r2"/>
    <property type="match status" value="1"/>
</dbReference>
<evidence type="ECO:0000256" key="2">
    <source>
        <dbReference type="ARBA" id="ARBA00023015"/>
    </source>
</evidence>
<feature type="domain" description="RNA polymerase sigma factor 70 region 4 type 2" evidence="7">
    <location>
        <begin position="146"/>
        <end position="194"/>
    </location>
</feature>
<dbReference type="InterPro" id="IPR014284">
    <property type="entry name" value="RNA_pol_sigma-70_dom"/>
</dbReference>
<dbReference type="PANTHER" id="PTHR43133">
    <property type="entry name" value="RNA POLYMERASE ECF-TYPE SIGMA FACTO"/>
    <property type="match status" value="1"/>
</dbReference>
<proteinExistence type="inferred from homology"/>
<sequence length="202" mass="22878">MRRLLLDAGHRSRCGTVPVMNRAADVRLVADAARGDERAFAALYDRHVEPIYLQALSELGNEDDAQEVTQEVFAITWRKLSSVRLVDGSALPWMLVTCTNVTANRLRSQHRRPVAGSVSEEHPMANDTDRVDERFDSHRLMGRLEDEVMGMAELDQAVYRAVIHEERSYEATAVQLGISVASVRKRLNRVRTRLRHKFGGEL</sequence>
<keyword evidence="2" id="KW-0805">Transcription regulation</keyword>